<dbReference type="AlphaFoldDB" id="A0A1I3YCU7"/>
<dbReference type="InterPro" id="IPR011990">
    <property type="entry name" value="TPR-like_helical_dom_sf"/>
</dbReference>
<keyword evidence="2" id="KW-1185">Reference proteome</keyword>
<feature type="non-terminal residue" evidence="1">
    <location>
        <position position="1"/>
    </location>
</feature>
<accession>A0A1I3YCU7</accession>
<dbReference type="Proteomes" id="UP000199473">
    <property type="component" value="Unassembled WGS sequence"/>
</dbReference>
<gene>
    <name evidence="1" type="ORF">SAMN02745775_1011128</name>
</gene>
<dbReference type="EMBL" id="FOSQ01000001">
    <property type="protein sequence ID" value="SFK29016.1"/>
    <property type="molecule type" value="Genomic_DNA"/>
</dbReference>
<protein>
    <recommendedName>
        <fullName evidence="3">Tetratricopeptide repeat-containing protein</fullName>
    </recommendedName>
</protein>
<evidence type="ECO:0008006" key="3">
    <source>
        <dbReference type="Google" id="ProtNLM"/>
    </source>
</evidence>
<reference evidence="1 2" key="1">
    <citation type="submission" date="2016-10" db="EMBL/GenBank/DDBJ databases">
        <authorList>
            <person name="de Groot N.N."/>
        </authorList>
    </citation>
    <scope>NUCLEOTIDE SEQUENCE [LARGE SCALE GENOMIC DNA]</scope>
    <source>
        <strain evidence="1 2">DSM 19981</strain>
    </source>
</reference>
<name>A0A1I3YCU7_9PROT</name>
<dbReference type="Gene3D" id="1.25.40.10">
    <property type="entry name" value="Tetratricopeptide repeat domain"/>
    <property type="match status" value="1"/>
</dbReference>
<evidence type="ECO:0000313" key="2">
    <source>
        <dbReference type="Proteomes" id="UP000199473"/>
    </source>
</evidence>
<proteinExistence type="predicted"/>
<sequence length="191" mass="19829">RREEAMAVSKEAVELYRELVAKNRDAFLPNLITALGGRGRALLGAGDADGAVACFLEAARALRPLAAAHPAAFGQLLRALLRDCAQALQAAGREGEFTAVLAEFGAEAVADEMPPAWQEALRLIEALAETHKAAAAAPSPAAWATAQAALAKLAAHLAAHEDAPFLEPVRRAVAKALQATQDGSRPAPDTA</sequence>
<evidence type="ECO:0000313" key="1">
    <source>
        <dbReference type="EMBL" id="SFK29016.1"/>
    </source>
</evidence>
<organism evidence="1 2">
    <name type="scientific">Falsiroseomonas stagni DSM 19981</name>
    <dbReference type="NCBI Taxonomy" id="1123062"/>
    <lineage>
        <taxon>Bacteria</taxon>
        <taxon>Pseudomonadati</taxon>
        <taxon>Pseudomonadota</taxon>
        <taxon>Alphaproteobacteria</taxon>
        <taxon>Acetobacterales</taxon>
        <taxon>Roseomonadaceae</taxon>
        <taxon>Falsiroseomonas</taxon>
    </lineage>
</organism>
<dbReference type="RefSeq" id="WP_217648619.1">
    <property type="nucleotide sequence ID" value="NZ_FOSQ01000001.1"/>
</dbReference>